<dbReference type="EMBL" id="QXGK01000006">
    <property type="protein sequence ID" value="RSX57283.1"/>
    <property type="molecule type" value="Genomic_DNA"/>
</dbReference>
<feature type="domain" description="Putative amidase" evidence="2">
    <location>
        <begin position="222"/>
        <end position="391"/>
    </location>
</feature>
<evidence type="ECO:0000256" key="1">
    <source>
        <dbReference type="SAM" id="SignalP"/>
    </source>
</evidence>
<reference evidence="3 4" key="1">
    <citation type="submission" date="2018-09" db="EMBL/GenBank/DDBJ databases">
        <title>Characterization of the phylogenetic diversity of five novel species belonging to the genus Bifidobacterium.</title>
        <authorList>
            <person name="Lugli G.A."/>
            <person name="Duranti S."/>
            <person name="Milani C."/>
        </authorList>
    </citation>
    <scope>NUCLEOTIDE SEQUENCE [LARGE SCALE GENOMIC DNA]</scope>
    <source>
        <strain evidence="3 4">2033B</strain>
    </source>
</reference>
<feature type="signal peptide" evidence="1">
    <location>
        <begin position="1"/>
        <end position="27"/>
    </location>
</feature>
<dbReference type="Proteomes" id="UP000287470">
    <property type="component" value="Unassembled WGS sequence"/>
</dbReference>
<gene>
    <name evidence="3" type="ORF">D2E24_0876</name>
</gene>
<comment type="caution">
    <text evidence="3">The sequence shown here is derived from an EMBL/GenBank/DDBJ whole genome shotgun (WGS) entry which is preliminary data.</text>
</comment>
<dbReference type="InterPro" id="IPR024301">
    <property type="entry name" value="Amidase_6"/>
</dbReference>
<protein>
    <submittedName>
        <fullName evidence="3">Putative amidase domain-containing protein</fullName>
    </submittedName>
</protein>
<keyword evidence="4" id="KW-1185">Reference proteome</keyword>
<accession>A0A430FV65</accession>
<evidence type="ECO:0000313" key="4">
    <source>
        <dbReference type="Proteomes" id="UP000287470"/>
    </source>
</evidence>
<evidence type="ECO:0000259" key="2">
    <source>
        <dbReference type="Pfam" id="PF12671"/>
    </source>
</evidence>
<evidence type="ECO:0000313" key="3">
    <source>
        <dbReference type="EMBL" id="RSX57283.1"/>
    </source>
</evidence>
<feature type="chain" id="PRO_5019459178" evidence="1">
    <location>
        <begin position="28"/>
        <end position="413"/>
    </location>
</feature>
<name>A0A430FV65_9BIFI</name>
<dbReference type="Pfam" id="PF12671">
    <property type="entry name" value="Amidase_6"/>
    <property type="match status" value="1"/>
</dbReference>
<dbReference type="AlphaFoldDB" id="A0A430FV65"/>
<sequence length="413" mass="46685">MRKRLLRIASVICLISPVMVSSLPASAQNIAPDYQKYLATYVRLTNEEYSMTLSESSSLDEETPTREVPQASQLIADFIDSGIHVLNAEATAEYISDTDLENNNISVTASINTTVIWSLSANPYESYEAANQITSVFSDLHKITFDVNPFTRQSNDITIAQDLIIDPESGNILDDGHTAYSMTNVLNDIPRYSTYEQASTSFITDKTNNTDPTSKTSKLTMNYSTFVHYLNTWTSKPYDGDEKEDFNPDFPYFTNNCTNFGSQALYAAGLPLVGGSWLDRQNPEIWTWNLSGMIPIDGYDSSWSWSNADSNYQHLSKYTPYSQKYNDMYMPPQAGLIYAEWDADPQLDHLMLVNDTIVIQNSDGSYSPMPLISQKTPNRNMVPFSVQQRRAEKQHDHVTWKGLGPDYTKMEYV</sequence>
<organism evidence="3 4">
    <name type="scientific">Bifidobacterium samirii</name>
    <dbReference type="NCBI Taxonomy" id="2306974"/>
    <lineage>
        <taxon>Bacteria</taxon>
        <taxon>Bacillati</taxon>
        <taxon>Actinomycetota</taxon>
        <taxon>Actinomycetes</taxon>
        <taxon>Bifidobacteriales</taxon>
        <taxon>Bifidobacteriaceae</taxon>
        <taxon>Bifidobacterium</taxon>
    </lineage>
</organism>
<keyword evidence="1" id="KW-0732">Signal</keyword>
<proteinExistence type="predicted"/>
<dbReference type="RefSeq" id="WP_164521007.1">
    <property type="nucleotide sequence ID" value="NZ_QXGK01000006.1"/>
</dbReference>